<dbReference type="GO" id="GO:0043023">
    <property type="term" value="F:ribosomal large subunit binding"/>
    <property type="evidence" value="ECO:0007669"/>
    <property type="project" value="TreeGrafter"/>
</dbReference>
<sequence length="545" mass="63973">MSFDGLFLHHLKQELQILKSGRLVKIAEIGDTDFIFTIRSDKTNHQLMLSFASDFARVHLTEKKYDTSSHPKSFTMLLRKHLEGYFLKDFFQYESDRILVFMFTGYNEMRDYNQKYLICEVMGRYSNLILTTDTYSIIDVLKKDGVGEYNRTMLPNAIYRFPETNKKNPLARSLQSLQQDTVFSPKDLIACYNGISMLAAEYCFQTDAVHRTLYQLIHETIHPVILLNKNQKKDFYFQACNNPVLEAYPSLSALLDQFYYEAEKTYTIKQKTQDIGRFVDRQILKNTHKIQKLNQEMLSAMHADEYRLYGELLMSYPHLKEKAASVTVLNYYTHEMVLIPLDAKYDIITNSQKYFKKYQKAKSAIHYIQEQIQKSKEEIEYFQLLQFQLNQCSLQDAMEIKQELINHKYMLAKTTKNVKKQKPHLLSYLIDDVVISVGKNNLQNEYLTHKLAKPNDYWFHVKDAPGSHVVVHSDQLNENLIRSAAMLAACFSSYKDSSSVPVDYTQIRYIKKIPQRRSCFVTYSKQKTIFIDPNPQIFATWKVKK</sequence>
<dbReference type="Pfam" id="PF05670">
    <property type="entry name" value="NFACT-R_1"/>
    <property type="match status" value="1"/>
</dbReference>
<dbReference type="Gene3D" id="2.30.310.10">
    <property type="entry name" value="ibrinogen binding protein from staphylococcus aureus domain"/>
    <property type="match status" value="1"/>
</dbReference>
<reference evidence="2" key="2">
    <citation type="journal article" date="2021" name="PeerJ">
        <title>Extensive microbial diversity within the chicken gut microbiome revealed by metagenomics and culture.</title>
        <authorList>
            <person name="Gilroy R."/>
            <person name="Ravi A."/>
            <person name="Getino M."/>
            <person name="Pursley I."/>
            <person name="Horton D.L."/>
            <person name="Alikhan N.F."/>
            <person name="Baker D."/>
            <person name="Gharbi K."/>
            <person name="Hall N."/>
            <person name="Watson M."/>
            <person name="Adriaenssens E.M."/>
            <person name="Foster-Nyarko E."/>
            <person name="Jarju S."/>
            <person name="Secka A."/>
            <person name="Antonio M."/>
            <person name="Oren A."/>
            <person name="Chaudhuri R.R."/>
            <person name="La Ragione R."/>
            <person name="Hildebrand F."/>
            <person name="Pallen M.J."/>
        </authorList>
    </citation>
    <scope>NUCLEOTIDE SEQUENCE</scope>
    <source>
        <strain evidence="2">ChiW17-6978</strain>
    </source>
</reference>
<dbReference type="Proteomes" id="UP000886758">
    <property type="component" value="Unassembled WGS sequence"/>
</dbReference>
<dbReference type="EMBL" id="DVLF01000096">
    <property type="protein sequence ID" value="HIT49985.1"/>
    <property type="molecule type" value="Genomic_DNA"/>
</dbReference>
<dbReference type="InterPro" id="IPR008532">
    <property type="entry name" value="NFACT_RNA-bd"/>
</dbReference>
<dbReference type="GO" id="GO:0072344">
    <property type="term" value="P:rescue of stalled ribosome"/>
    <property type="evidence" value="ECO:0007669"/>
    <property type="project" value="TreeGrafter"/>
</dbReference>
<evidence type="ECO:0000259" key="1">
    <source>
        <dbReference type="Pfam" id="PF05670"/>
    </source>
</evidence>
<dbReference type="GO" id="GO:0000049">
    <property type="term" value="F:tRNA binding"/>
    <property type="evidence" value="ECO:0007669"/>
    <property type="project" value="TreeGrafter"/>
</dbReference>
<dbReference type="PANTHER" id="PTHR15239:SF6">
    <property type="entry name" value="RIBOSOME QUALITY CONTROL COMPLEX SUBUNIT NEMF"/>
    <property type="match status" value="1"/>
</dbReference>
<accession>A0A9D1KI60</accession>
<evidence type="ECO:0000313" key="2">
    <source>
        <dbReference type="EMBL" id="HIT49985.1"/>
    </source>
</evidence>
<dbReference type="PANTHER" id="PTHR15239">
    <property type="entry name" value="NUCLEAR EXPORT MEDIATOR FACTOR NEMF"/>
    <property type="match status" value="1"/>
</dbReference>
<gene>
    <name evidence="2" type="ORF">IAD46_03055</name>
</gene>
<organism evidence="2 3">
    <name type="scientific">Candidatus Pelethenecus faecipullorum</name>
    <dbReference type="NCBI Taxonomy" id="2840900"/>
    <lineage>
        <taxon>Bacteria</taxon>
        <taxon>Bacillati</taxon>
        <taxon>Mycoplasmatota</taxon>
        <taxon>Mollicutes</taxon>
        <taxon>Candidatus Pelethenecus</taxon>
    </lineage>
</organism>
<proteinExistence type="predicted"/>
<protein>
    <submittedName>
        <fullName evidence="2">NFACT family protein</fullName>
    </submittedName>
</protein>
<evidence type="ECO:0000313" key="3">
    <source>
        <dbReference type="Proteomes" id="UP000886758"/>
    </source>
</evidence>
<name>A0A9D1KI60_9MOLU</name>
<dbReference type="AlphaFoldDB" id="A0A9D1KI60"/>
<comment type="caution">
    <text evidence="2">The sequence shown here is derived from an EMBL/GenBank/DDBJ whole genome shotgun (WGS) entry which is preliminary data.</text>
</comment>
<feature type="domain" description="NFACT RNA-binding" evidence="1">
    <location>
        <begin position="431"/>
        <end position="514"/>
    </location>
</feature>
<dbReference type="InterPro" id="IPR051608">
    <property type="entry name" value="RQC_Subunit_NEMF"/>
</dbReference>
<reference evidence="2" key="1">
    <citation type="submission" date="2020-10" db="EMBL/GenBank/DDBJ databases">
        <authorList>
            <person name="Gilroy R."/>
        </authorList>
    </citation>
    <scope>NUCLEOTIDE SEQUENCE</scope>
    <source>
        <strain evidence="2">ChiW17-6978</strain>
    </source>
</reference>
<dbReference type="Pfam" id="PF05833">
    <property type="entry name" value="NFACT_N"/>
    <property type="match status" value="1"/>
</dbReference>
<dbReference type="GO" id="GO:1990112">
    <property type="term" value="C:RQC complex"/>
    <property type="evidence" value="ECO:0007669"/>
    <property type="project" value="TreeGrafter"/>
</dbReference>